<comment type="caution">
    <text evidence="7">The sequence shown here is derived from an EMBL/GenBank/DDBJ whole genome shotgun (WGS) entry which is preliminary data.</text>
</comment>
<dbReference type="Pfam" id="PF16177">
    <property type="entry name" value="ACAS_N"/>
    <property type="match status" value="1"/>
</dbReference>
<protein>
    <recommendedName>
        <fullName evidence="9">Acetoacetate--CoA ligase</fullName>
    </recommendedName>
</protein>
<dbReference type="SUPFAM" id="SSF56801">
    <property type="entry name" value="Acetyl-CoA synthetase-like"/>
    <property type="match status" value="1"/>
</dbReference>
<dbReference type="GO" id="GO:0030729">
    <property type="term" value="F:acetoacetate-CoA ligase activity"/>
    <property type="evidence" value="ECO:0007669"/>
    <property type="project" value="InterPro"/>
</dbReference>
<dbReference type="AlphaFoldDB" id="A0AAD5UF07"/>
<evidence type="ECO:0000256" key="1">
    <source>
        <dbReference type="ARBA" id="ARBA00006432"/>
    </source>
</evidence>
<dbReference type="Gene3D" id="3.40.50.12780">
    <property type="entry name" value="N-terminal domain of ligase-like"/>
    <property type="match status" value="1"/>
</dbReference>
<evidence type="ECO:0008006" key="9">
    <source>
        <dbReference type="Google" id="ProtNLM"/>
    </source>
</evidence>
<feature type="domain" description="AMP-dependent synthetase/ligase" evidence="5">
    <location>
        <begin position="98"/>
        <end position="471"/>
    </location>
</feature>
<dbReference type="NCBIfam" id="NF002937">
    <property type="entry name" value="PRK03584.1"/>
    <property type="match status" value="1"/>
</dbReference>
<dbReference type="InterPro" id="IPR045851">
    <property type="entry name" value="AMP-bd_C_sf"/>
</dbReference>
<evidence type="ECO:0000256" key="3">
    <source>
        <dbReference type="ARBA" id="ARBA00022741"/>
    </source>
</evidence>
<dbReference type="PANTHER" id="PTHR42921">
    <property type="entry name" value="ACETOACETYL-COA SYNTHETASE"/>
    <property type="match status" value="1"/>
</dbReference>
<keyword evidence="8" id="KW-1185">Reference proteome</keyword>
<evidence type="ECO:0000256" key="4">
    <source>
        <dbReference type="ARBA" id="ARBA00022840"/>
    </source>
</evidence>
<keyword evidence="2" id="KW-0436">Ligase</keyword>
<name>A0AAD5UF07_9FUNG</name>
<evidence type="ECO:0000256" key="2">
    <source>
        <dbReference type="ARBA" id="ARBA00022598"/>
    </source>
</evidence>
<keyword evidence="4" id="KW-0067">ATP-binding</keyword>
<evidence type="ECO:0000313" key="7">
    <source>
        <dbReference type="EMBL" id="KAJ3256256.1"/>
    </source>
</evidence>
<dbReference type="Pfam" id="PF00501">
    <property type="entry name" value="AMP-binding"/>
    <property type="match status" value="1"/>
</dbReference>
<reference evidence="7" key="1">
    <citation type="submission" date="2020-05" db="EMBL/GenBank/DDBJ databases">
        <title>Phylogenomic resolution of chytrid fungi.</title>
        <authorList>
            <person name="Stajich J.E."/>
            <person name="Amses K."/>
            <person name="Simmons R."/>
            <person name="Seto K."/>
            <person name="Myers J."/>
            <person name="Bonds A."/>
            <person name="Quandt C.A."/>
            <person name="Barry K."/>
            <person name="Liu P."/>
            <person name="Grigoriev I."/>
            <person name="Longcore J.E."/>
            <person name="James T.Y."/>
        </authorList>
    </citation>
    <scope>NUCLEOTIDE SEQUENCE</scope>
    <source>
        <strain evidence="7">PLAUS21</strain>
    </source>
</reference>
<comment type="similarity">
    <text evidence="1">Belongs to the ATP-dependent AMP-binding enzyme family.</text>
</comment>
<feature type="domain" description="Acetyl-coenzyme A synthetase N-terminal" evidence="6">
    <location>
        <begin position="36"/>
        <end position="93"/>
    </location>
</feature>
<evidence type="ECO:0000313" key="8">
    <source>
        <dbReference type="Proteomes" id="UP001210925"/>
    </source>
</evidence>
<evidence type="ECO:0000259" key="6">
    <source>
        <dbReference type="Pfam" id="PF16177"/>
    </source>
</evidence>
<dbReference type="Gene3D" id="3.30.300.30">
    <property type="match status" value="1"/>
</dbReference>
<evidence type="ECO:0000259" key="5">
    <source>
        <dbReference type="Pfam" id="PF00501"/>
    </source>
</evidence>
<dbReference type="EMBL" id="JADGKB010000053">
    <property type="protein sequence ID" value="KAJ3256256.1"/>
    <property type="molecule type" value="Genomic_DNA"/>
</dbReference>
<sequence length="651" mass="71936">MTAQNIQLWKPTAKTNSIKSFQSYINQKYNLSLSNYDELYKFSIDNIASFWESVWEFCKVKSSKPFDSVIDESLSIDKIPKWFEGARLNYAENLLPKRDDSVAIVGVGETDKMKKLTFKELANLVGRISAAFRSSGIKAGDRICGYVPNCPESVAFMLAAAAVGAIWSSASPDFGEMGVLDRFTQISPKILVSVEGVIYNGKQHDNLAKLKGIVNGLSTLEKVVIIPFVEKVDVSDISKAVTMDDFLADFPDQEPVFEQVPFDHPLAILYSSGTTGVPKCIVHSHGGILIQHLKEHVIHGGLTEKDVLFYYTTAGWMMWNWLLSGLAAGATIVTYDGSPFKPAPSRLWELTEQLGITAFGASAKYFQALQEARFHPNKKYNVETIHSIYSTGSPLKPESYDFIYASIKNDVLVGSITGGTDICSLFAGHNVDLPVYKGEIQCRCLGMAVEAWDDHGKPVYDIPGDLVCTKPFPAMPVYFWNDPKGEKYQGAYFNQVNGVWYHGDFLTINSATGGIVMLGRSDGTLNPNGVRFGSAELYNIMVQFHEVADSVAVGQKQGDDERVILFCKMAEGQEFTEDLVLRIKSTIRSLLSVRHVPAKILPIADIPYTLTGKKVEVAIKKIISGQTVKPSTSLANPDSLQLYYNLPDLQN</sequence>
<dbReference type="GO" id="GO:0005524">
    <property type="term" value="F:ATP binding"/>
    <property type="evidence" value="ECO:0007669"/>
    <property type="project" value="UniProtKB-KW"/>
</dbReference>
<accession>A0AAD5UF07</accession>
<dbReference type="PANTHER" id="PTHR42921:SF1">
    <property type="entry name" value="ACETOACETYL-COA SYNTHETASE"/>
    <property type="match status" value="1"/>
</dbReference>
<dbReference type="NCBIfam" id="TIGR01217">
    <property type="entry name" value="ac_ac_CoA_syn"/>
    <property type="match status" value="1"/>
</dbReference>
<gene>
    <name evidence="7" type="ORF">HK103_005619</name>
</gene>
<dbReference type="InterPro" id="IPR020845">
    <property type="entry name" value="AMP-binding_CS"/>
</dbReference>
<keyword evidence="3" id="KW-0547">Nucleotide-binding</keyword>
<dbReference type="InterPro" id="IPR000873">
    <property type="entry name" value="AMP-dep_synth/lig_dom"/>
</dbReference>
<dbReference type="InterPro" id="IPR042099">
    <property type="entry name" value="ANL_N_sf"/>
</dbReference>
<dbReference type="InterPro" id="IPR005914">
    <property type="entry name" value="Acac_CoA_synth"/>
</dbReference>
<dbReference type="GO" id="GO:0006629">
    <property type="term" value="P:lipid metabolic process"/>
    <property type="evidence" value="ECO:0007669"/>
    <property type="project" value="InterPro"/>
</dbReference>
<proteinExistence type="inferred from homology"/>
<dbReference type="Proteomes" id="UP001210925">
    <property type="component" value="Unassembled WGS sequence"/>
</dbReference>
<dbReference type="CDD" id="cd05943">
    <property type="entry name" value="AACS"/>
    <property type="match status" value="1"/>
</dbReference>
<dbReference type="PROSITE" id="PS00455">
    <property type="entry name" value="AMP_BINDING"/>
    <property type="match status" value="1"/>
</dbReference>
<organism evidence="7 8">
    <name type="scientific">Boothiomyces macroporosus</name>
    <dbReference type="NCBI Taxonomy" id="261099"/>
    <lineage>
        <taxon>Eukaryota</taxon>
        <taxon>Fungi</taxon>
        <taxon>Fungi incertae sedis</taxon>
        <taxon>Chytridiomycota</taxon>
        <taxon>Chytridiomycota incertae sedis</taxon>
        <taxon>Chytridiomycetes</taxon>
        <taxon>Rhizophydiales</taxon>
        <taxon>Terramycetaceae</taxon>
        <taxon>Boothiomyces</taxon>
    </lineage>
</organism>
<dbReference type="InterPro" id="IPR032387">
    <property type="entry name" value="ACAS_N"/>
</dbReference>